<keyword evidence="10" id="KW-1185">Reference proteome</keyword>
<dbReference type="InterPro" id="IPR008166">
    <property type="entry name" value="Glyco_transf_92"/>
</dbReference>
<evidence type="ECO:0000256" key="8">
    <source>
        <dbReference type="RuleBase" id="RU366017"/>
    </source>
</evidence>
<reference evidence="9 10" key="1">
    <citation type="journal article" date="2013" name="Nature">
        <title>Insights into bilaterian evolution from three spiralian genomes.</title>
        <authorList>
            <person name="Simakov O."/>
            <person name="Marletaz F."/>
            <person name="Cho S.J."/>
            <person name="Edsinger-Gonzales E."/>
            <person name="Havlak P."/>
            <person name="Hellsten U."/>
            <person name="Kuo D.H."/>
            <person name="Larsson T."/>
            <person name="Lv J."/>
            <person name="Arendt D."/>
            <person name="Savage R."/>
            <person name="Osoegawa K."/>
            <person name="de Jong P."/>
            <person name="Grimwood J."/>
            <person name="Chapman J.A."/>
            <person name="Shapiro H."/>
            <person name="Aerts A."/>
            <person name="Otillar R.P."/>
            <person name="Terry A.Y."/>
            <person name="Boore J.L."/>
            <person name="Grigoriev I.V."/>
            <person name="Lindberg D.R."/>
            <person name="Seaver E.C."/>
            <person name="Weisblat D.A."/>
            <person name="Putnam N.H."/>
            <person name="Rokhsar D.S."/>
        </authorList>
    </citation>
    <scope>NUCLEOTIDE SEQUENCE [LARGE SCALE GENOMIC DNA]</scope>
</reference>
<keyword evidence="3 8" id="KW-0328">Glycosyltransferase</keyword>
<dbReference type="OMA" id="HYSMEKK"/>
<dbReference type="GeneID" id="20236362"/>
<dbReference type="PANTHER" id="PTHR21461:SF69">
    <property type="entry name" value="GLYCOSYLTRANSFERASE FAMILY 92 PROTEIN"/>
    <property type="match status" value="1"/>
</dbReference>
<keyword evidence="4 8" id="KW-0808">Transferase</keyword>
<evidence type="ECO:0000256" key="6">
    <source>
        <dbReference type="ARBA" id="ARBA00022989"/>
    </source>
</evidence>
<dbReference type="Proteomes" id="UP000030746">
    <property type="component" value="Unassembled WGS sequence"/>
</dbReference>
<gene>
    <name evidence="9" type="ORF">LOTGIDRAFT_154681</name>
</gene>
<dbReference type="EMBL" id="KB202953">
    <property type="protein sequence ID" value="ESO87178.1"/>
    <property type="molecule type" value="Genomic_DNA"/>
</dbReference>
<dbReference type="KEGG" id="lgi:LOTGIDRAFT_154681"/>
<evidence type="ECO:0000313" key="9">
    <source>
        <dbReference type="EMBL" id="ESO87178.1"/>
    </source>
</evidence>
<keyword evidence="5 8" id="KW-0812">Transmembrane</keyword>
<dbReference type="GO" id="GO:0016757">
    <property type="term" value="F:glycosyltransferase activity"/>
    <property type="evidence" value="ECO:0007669"/>
    <property type="project" value="UniProtKB-UniRule"/>
</dbReference>
<dbReference type="HOGENOM" id="CLU_047058_0_0_1"/>
<dbReference type="GO" id="GO:0016020">
    <property type="term" value="C:membrane"/>
    <property type="evidence" value="ECO:0007669"/>
    <property type="project" value="UniProtKB-SubCell"/>
</dbReference>
<dbReference type="RefSeq" id="XP_009062127.1">
    <property type="nucleotide sequence ID" value="XM_009063879.1"/>
</dbReference>
<dbReference type="GO" id="GO:0005737">
    <property type="term" value="C:cytoplasm"/>
    <property type="evidence" value="ECO:0007669"/>
    <property type="project" value="TreeGrafter"/>
</dbReference>
<organism evidence="9 10">
    <name type="scientific">Lottia gigantea</name>
    <name type="common">Giant owl limpet</name>
    <dbReference type="NCBI Taxonomy" id="225164"/>
    <lineage>
        <taxon>Eukaryota</taxon>
        <taxon>Metazoa</taxon>
        <taxon>Spiralia</taxon>
        <taxon>Lophotrochozoa</taxon>
        <taxon>Mollusca</taxon>
        <taxon>Gastropoda</taxon>
        <taxon>Patellogastropoda</taxon>
        <taxon>Lottioidea</taxon>
        <taxon>Lottiidae</taxon>
        <taxon>Lottia</taxon>
    </lineage>
</organism>
<dbReference type="Pfam" id="PF01697">
    <property type="entry name" value="Glyco_transf_92"/>
    <property type="match status" value="1"/>
</dbReference>
<name>V3Z8F4_LOTGI</name>
<evidence type="ECO:0000256" key="2">
    <source>
        <dbReference type="ARBA" id="ARBA00007647"/>
    </source>
</evidence>
<evidence type="ECO:0000313" key="10">
    <source>
        <dbReference type="Proteomes" id="UP000030746"/>
    </source>
</evidence>
<dbReference type="PANTHER" id="PTHR21461">
    <property type="entry name" value="GLYCOSYLTRANSFERASE FAMILY 92 PROTEIN"/>
    <property type="match status" value="1"/>
</dbReference>
<evidence type="ECO:0000256" key="7">
    <source>
        <dbReference type="ARBA" id="ARBA00023136"/>
    </source>
</evidence>
<sequence length="465" mass="54195">MMRGLGIKVLFKFIIFSGLIICLFYSYNEWYLKINQKLLVGLNESVSVSTYFKEKLFLNNIENSRTLAKLSQTSKPKNQDEYRESRFQLVDDIKETFVYSAFYDGRGNPVITVIVIVKTDRLDEKLKSDRYSCIADPSKNHLPASLEYITEPNWGYKYKGGFIRCNLTKTEKPKAISIVLHSQIKKNRNFTPNNKLTVQYPSNFMRNFTRCVPAFYNFTDQNALIQMLESDLMFGMNHFIMYNYTGMTPKIQQILKSYQDEGVLTLLQWNLPVLKKDIHYFGQMSNMHECILRNMYVSKYVFIADVDEIVVSDMYSSWQSLTSSILGKHPYCGAISFRNAFFPITFKDSAVDFPGKTIAQKMGLTFLLKTTHTKLHTIGDRSKLLVRPETIHQMWIHGVQKFSNSKMTTCPVKNPKDALLHHYRFKMAPDMRLPYSDDHTFQKKNNELISRVQKRFQKIKTTSVT</sequence>
<dbReference type="EC" id="2.4.1.-" evidence="8"/>
<evidence type="ECO:0000256" key="4">
    <source>
        <dbReference type="ARBA" id="ARBA00022679"/>
    </source>
</evidence>
<dbReference type="AlphaFoldDB" id="V3Z8F4"/>
<evidence type="ECO:0000256" key="5">
    <source>
        <dbReference type="ARBA" id="ARBA00022692"/>
    </source>
</evidence>
<keyword evidence="7 8" id="KW-0472">Membrane</keyword>
<keyword evidence="6 8" id="KW-1133">Transmembrane helix</keyword>
<dbReference type="OrthoDB" id="6232146at2759"/>
<evidence type="ECO:0000256" key="1">
    <source>
        <dbReference type="ARBA" id="ARBA00004167"/>
    </source>
</evidence>
<proteinExistence type="inferred from homology"/>
<feature type="transmembrane region" description="Helical" evidence="8">
    <location>
        <begin position="9"/>
        <end position="27"/>
    </location>
</feature>
<protein>
    <recommendedName>
        <fullName evidence="8">Glycosyltransferase family 92 protein</fullName>
        <ecNumber evidence="8">2.4.1.-</ecNumber>
    </recommendedName>
</protein>
<dbReference type="CTD" id="20236362"/>
<accession>V3Z8F4</accession>
<comment type="similarity">
    <text evidence="2 8">Belongs to the glycosyltransferase 92 family.</text>
</comment>
<evidence type="ECO:0000256" key="3">
    <source>
        <dbReference type="ARBA" id="ARBA00022676"/>
    </source>
</evidence>
<comment type="subcellular location">
    <subcellularLocation>
        <location evidence="1">Membrane</location>
        <topology evidence="1">Single-pass membrane protein</topology>
    </subcellularLocation>
</comment>